<dbReference type="PANTHER" id="PTHR35889">
    <property type="entry name" value="CYCLOINULO-OLIGOSACCHARIDE FRUCTANOTRANSFERASE-RELATED"/>
    <property type="match status" value="1"/>
</dbReference>
<dbReference type="Pfam" id="PF13287">
    <property type="entry name" value="Fn3_assoc"/>
    <property type="match status" value="1"/>
</dbReference>
<dbReference type="Pfam" id="PF07635">
    <property type="entry name" value="PSCyt1"/>
    <property type="match status" value="1"/>
</dbReference>
<keyword evidence="5" id="KW-0472">Membrane</keyword>
<feature type="transmembrane region" description="Helical" evidence="5">
    <location>
        <begin position="107"/>
        <end position="125"/>
    </location>
</feature>
<dbReference type="GO" id="GO:0046872">
    <property type="term" value="F:metal ion binding"/>
    <property type="evidence" value="ECO:0007669"/>
    <property type="project" value="UniProtKB-KW"/>
</dbReference>
<dbReference type="GO" id="GO:0020037">
    <property type="term" value="F:heme binding"/>
    <property type="evidence" value="ECO:0007669"/>
    <property type="project" value="InterPro"/>
</dbReference>
<evidence type="ECO:0000256" key="3">
    <source>
        <dbReference type="ARBA" id="ARBA00023004"/>
    </source>
</evidence>
<dbReference type="PROSITE" id="PS51007">
    <property type="entry name" value="CYTC"/>
    <property type="match status" value="1"/>
</dbReference>
<name>A0A1G5W1N2_9BACT</name>
<dbReference type="InterPro" id="IPR036909">
    <property type="entry name" value="Cyt_c-like_dom_sf"/>
</dbReference>
<organism evidence="7 8">
    <name type="scientific">Algoriphagus alkaliphilus</name>
    <dbReference type="NCBI Taxonomy" id="279824"/>
    <lineage>
        <taxon>Bacteria</taxon>
        <taxon>Pseudomonadati</taxon>
        <taxon>Bacteroidota</taxon>
        <taxon>Cytophagia</taxon>
        <taxon>Cytophagales</taxon>
        <taxon>Cyclobacteriaceae</taxon>
        <taxon>Algoriphagus</taxon>
    </lineage>
</organism>
<dbReference type="EMBL" id="FMXE01000005">
    <property type="protein sequence ID" value="SDA51928.1"/>
    <property type="molecule type" value="Genomic_DNA"/>
</dbReference>
<keyword evidence="3 4" id="KW-0408">Iron</keyword>
<dbReference type="SUPFAM" id="SSF46626">
    <property type="entry name" value="Cytochrome c"/>
    <property type="match status" value="1"/>
</dbReference>
<evidence type="ECO:0000256" key="2">
    <source>
        <dbReference type="ARBA" id="ARBA00022723"/>
    </source>
</evidence>
<evidence type="ECO:0000256" key="1">
    <source>
        <dbReference type="ARBA" id="ARBA00022617"/>
    </source>
</evidence>
<feature type="transmembrane region" description="Helical" evidence="5">
    <location>
        <begin position="132"/>
        <end position="152"/>
    </location>
</feature>
<reference evidence="8" key="1">
    <citation type="submission" date="2016-10" db="EMBL/GenBank/DDBJ databases">
        <authorList>
            <person name="Varghese N."/>
            <person name="Submissions S."/>
        </authorList>
    </citation>
    <scope>NUCLEOTIDE SEQUENCE [LARGE SCALE GENOMIC DNA]</scope>
    <source>
        <strain evidence="8">DSM 22703</strain>
    </source>
</reference>
<protein>
    <submittedName>
        <fullName evidence="7">Fn3 associated</fullName>
    </submittedName>
</protein>
<evidence type="ECO:0000259" key="6">
    <source>
        <dbReference type="PROSITE" id="PS51007"/>
    </source>
</evidence>
<keyword evidence="2 4" id="KW-0479">Metal-binding</keyword>
<evidence type="ECO:0000256" key="5">
    <source>
        <dbReference type="SAM" id="Phobius"/>
    </source>
</evidence>
<feature type="domain" description="Cytochrome c" evidence="6">
    <location>
        <begin position="176"/>
        <end position="322"/>
    </location>
</feature>
<keyword evidence="5" id="KW-1133">Transmembrane helix</keyword>
<keyword evidence="8" id="KW-1185">Reference proteome</keyword>
<feature type="transmembrane region" description="Helical" evidence="5">
    <location>
        <begin position="77"/>
        <end position="95"/>
    </location>
</feature>
<dbReference type="PANTHER" id="PTHR35889:SF3">
    <property type="entry name" value="F-BOX DOMAIN-CONTAINING PROTEIN"/>
    <property type="match status" value="1"/>
</dbReference>
<gene>
    <name evidence="7" type="ORF">SAMN03080617_00842</name>
</gene>
<dbReference type="InterPro" id="IPR011429">
    <property type="entry name" value="Cyt_c_Planctomycete-type"/>
</dbReference>
<evidence type="ECO:0000256" key="4">
    <source>
        <dbReference type="PROSITE-ProRule" id="PRU00433"/>
    </source>
</evidence>
<dbReference type="Proteomes" id="UP000198756">
    <property type="component" value="Unassembled WGS sequence"/>
</dbReference>
<dbReference type="InterPro" id="IPR009056">
    <property type="entry name" value="Cyt_c-like_dom"/>
</dbReference>
<dbReference type="InterPro" id="IPR032675">
    <property type="entry name" value="LRR_dom_sf"/>
</dbReference>
<dbReference type="InterPro" id="IPR026876">
    <property type="entry name" value="Fn3_assoc_repeat"/>
</dbReference>
<proteinExistence type="predicted"/>
<dbReference type="Gene3D" id="3.80.10.10">
    <property type="entry name" value="Ribonuclease Inhibitor"/>
    <property type="match status" value="1"/>
</dbReference>
<dbReference type="GO" id="GO:0009055">
    <property type="term" value="F:electron transfer activity"/>
    <property type="evidence" value="ECO:0007669"/>
    <property type="project" value="InterPro"/>
</dbReference>
<dbReference type="RefSeq" id="WP_092728697.1">
    <property type="nucleotide sequence ID" value="NZ_FMXE01000005.1"/>
</dbReference>
<evidence type="ECO:0000313" key="7">
    <source>
        <dbReference type="EMBL" id="SDA51928.1"/>
    </source>
</evidence>
<feature type="transmembrane region" description="Helical" evidence="5">
    <location>
        <begin position="44"/>
        <end position="65"/>
    </location>
</feature>
<dbReference type="AlphaFoldDB" id="A0A1G5W1N2"/>
<accession>A0A1G5W1N2</accession>
<dbReference type="OrthoDB" id="713772at2"/>
<dbReference type="STRING" id="279824.SAMN03080617_00842"/>
<keyword evidence="5" id="KW-0812">Transmembrane</keyword>
<sequence>MPKVSRIIPILENLLFFWLGLALVLSLAGDRLEIPALLQVLGRAHPLILHFPIVLLLMAVGLLWLSDLRLKNAGAQILLVGGNLTGITVVAGLILATEDYDGDALVWHQWLGLASLLLSVLIYFFREKSANFLRISTGTLALAIILTGHFGANLTHGEDFLLAPIQSKETEFVALEDAEVFEHLVQPILEAKCIACHKEGKVKGELRMDQLAGLQKGGKSGPFVVPGDMEKSLLIQRINLPKDEKEHMPPKNKTQLTDEEIEILEAWVAAGSSFDQKVSELKSEEPLFQLASNRFSNQKTYSFGPASDSDIKKLNNFFRKVNPVFPGSPALEVAYYGISTFDAASLQDLKKVNKQVVRLNLNRMPLATVDLSFLRNFPNLEELQLNFTGVKPEQLSNLEGLENLRNLALSGNEFGSSSVSELSKLKQVRKLFLWNSGLDETAKEELKKGLPQAQIDFGFDGKGIIYALNPPKIEFEKTLFQDSMELILSHPIRTAEIRYSLDGTEPDSIQSPIYSGPIWLKKTVQIRAKAFSRDWKGSVITSNLVFKEGIKPQSYQLAFEPNPRYKAKGATSLFDGIKGKTNHTSGDWLGFTDTPLEIEIFLEKNSAPKYLSLSFLLNEGAYIFPPESVEIWTGGQAGWQKITQTPTQVSSKLEEVRFGVLTYSLPEVSFDKLKVRLKPISKLPAWHPGAGAKGWVFVDEILLNL</sequence>
<keyword evidence="1 4" id="KW-0349">Heme</keyword>
<evidence type="ECO:0000313" key="8">
    <source>
        <dbReference type="Proteomes" id="UP000198756"/>
    </source>
</evidence>
<dbReference type="SUPFAM" id="SSF52047">
    <property type="entry name" value="RNI-like"/>
    <property type="match status" value="1"/>
</dbReference>